<dbReference type="PANTHER" id="PTHR33990:SF1">
    <property type="entry name" value="PROTEIN YJDN"/>
    <property type="match status" value="1"/>
</dbReference>
<gene>
    <name evidence="2" type="ORF">H0267_13455</name>
</gene>
<name>A0A931HXD2_9BACI</name>
<dbReference type="RefSeq" id="WP_197317868.1">
    <property type="nucleotide sequence ID" value="NZ_JADZSC010000003.1"/>
</dbReference>
<organism evidence="2 3">
    <name type="scientific">Halobacillus yeomjeoni</name>
    <dbReference type="NCBI Taxonomy" id="311194"/>
    <lineage>
        <taxon>Bacteria</taxon>
        <taxon>Bacillati</taxon>
        <taxon>Bacillota</taxon>
        <taxon>Bacilli</taxon>
        <taxon>Bacillales</taxon>
        <taxon>Bacillaceae</taxon>
        <taxon>Halobacillus</taxon>
    </lineage>
</organism>
<dbReference type="CDD" id="cd06588">
    <property type="entry name" value="PhnB_like"/>
    <property type="match status" value="1"/>
</dbReference>
<proteinExistence type="predicted"/>
<keyword evidence="3" id="KW-1185">Reference proteome</keyword>
<protein>
    <submittedName>
        <fullName evidence="2">VOC family protein</fullName>
    </submittedName>
</protein>
<dbReference type="EMBL" id="JADZSC010000003">
    <property type="protein sequence ID" value="MBH0231228.1"/>
    <property type="molecule type" value="Genomic_DNA"/>
</dbReference>
<evidence type="ECO:0000313" key="3">
    <source>
        <dbReference type="Proteomes" id="UP000614490"/>
    </source>
</evidence>
<evidence type="ECO:0000313" key="2">
    <source>
        <dbReference type="EMBL" id="MBH0231228.1"/>
    </source>
</evidence>
<dbReference type="SUPFAM" id="SSF54593">
    <property type="entry name" value="Glyoxalase/Bleomycin resistance protein/Dihydroxybiphenyl dioxygenase"/>
    <property type="match status" value="1"/>
</dbReference>
<sequence length="132" mass="14954">MAKLYPYLFCKDARAQADFYIKSLGGEIESVQTYDEMPDPDPALEGRVMHLVLQAGGIRIFMADAANQEIEPGTNIDLTLEFTSVEEAEKAFGGLSEGGDIFMPFEKMFWGDYFGRFQDRYGVRWQISVSEE</sequence>
<dbReference type="InterPro" id="IPR029068">
    <property type="entry name" value="Glyas_Bleomycin-R_OHBP_Dase"/>
</dbReference>
<dbReference type="PANTHER" id="PTHR33990">
    <property type="entry name" value="PROTEIN YJDN-RELATED"/>
    <property type="match status" value="1"/>
</dbReference>
<accession>A0A931HXD2</accession>
<dbReference type="InterPro" id="IPR028973">
    <property type="entry name" value="PhnB-like"/>
</dbReference>
<dbReference type="Proteomes" id="UP000614490">
    <property type="component" value="Unassembled WGS sequence"/>
</dbReference>
<reference evidence="2 3" key="1">
    <citation type="journal article" date="2005" name="Int. J. Syst. Evol. Microbiol.">
        <title>Halobacillus yeomjeoni sp. nov., isolated from a marine solar saltern in Korea.</title>
        <authorList>
            <person name="Yoon J.H."/>
            <person name="Kang S.J."/>
            <person name="Lee C.H."/>
            <person name="Oh H.W."/>
            <person name="Oh T.K."/>
        </authorList>
    </citation>
    <scope>NUCLEOTIDE SEQUENCE [LARGE SCALE GENOMIC DNA]</scope>
    <source>
        <strain evidence="2 3">KCTC 3957</strain>
    </source>
</reference>
<feature type="domain" description="PhnB-like" evidence="1">
    <location>
        <begin position="8"/>
        <end position="127"/>
    </location>
</feature>
<dbReference type="AlphaFoldDB" id="A0A931HXD2"/>
<evidence type="ECO:0000259" key="1">
    <source>
        <dbReference type="Pfam" id="PF06983"/>
    </source>
</evidence>
<dbReference type="Gene3D" id="3.10.180.10">
    <property type="entry name" value="2,3-Dihydroxybiphenyl 1,2-Dioxygenase, domain 1"/>
    <property type="match status" value="1"/>
</dbReference>
<comment type="caution">
    <text evidence="2">The sequence shown here is derived from an EMBL/GenBank/DDBJ whole genome shotgun (WGS) entry which is preliminary data.</text>
</comment>
<dbReference type="Pfam" id="PF06983">
    <property type="entry name" value="3-dmu-9_3-mt"/>
    <property type="match status" value="1"/>
</dbReference>